<feature type="compositionally biased region" description="Polar residues" evidence="1">
    <location>
        <begin position="54"/>
        <end position="66"/>
    </location>
</feature>
<dbReference type="OrthoDB" id="2789563at2759"/>
<dbReference type="RefSeq" id="XP_040628195.1">
    <property type="nucleotide sequence ID" value="XM_040770212.1"/>
</dbReference>
<dbReference type="EMBL" id="JH795864">
    <property type="protein sequence ID" value="EJU01298.1"/>
    <property type="molecule type" value="Genomic_DNA"/>
</dbReference>
<dbReference type="GeneID" id="63685274"/>
<sequence>MYYQIGFVFFLLPSFFCTTPRADKPGAQRPITRSSNMTSNGAYVPPHKRGFRPTSETSASTLSNPPLSIRTFPQPDSSRSFRKRPSDPYANFPVAFSGAFRRNNRNGEKTYTIRQIQERVPGASSHTFVQAAPPLRDTDEHEHPRASVDPSVQDPPWYQKICRIMVHLDAHPAGPEELWTRHSFPLLEASMTSELKIPLFVQLPNQRWEFKGRSEIALYEIFEGGSEEVRGFVEKRKESEKLKWVETWKDLLGMDWARVELSLAEDQSLGNPMEGI</sequence>
<proteinExistence type="predicted"/>
<keyword evidence="4" id="KW-1185">Reference proteome</keyword>
<gene>
    <name evidence="3" type="ORF">DACRYDRAFT_116489</name>
</gene>
<evidence type="ECO:0000313" key="3">
    <source>
        <dbReference type="EMBL" id="EJU01298.1"/>
    </source>
</evidence>
<feature type="region of interest" description="Disordered" evidence="1">
    <location>
        <begin position="24"/>
        <end position="86"/>
    </location>
</feature>
<evidence type="ECO:0000256" key="1">
    <source>
        <dbReference type="SAM" id="MobiDB-lite"/>
    </source>
</evidence>
<feature type="signal peptide" evidence="2">
    <location>
        <begin position="1"/>
        <end position="22"/>
    </location>
</feature>
<accession>M5GBC8</accession>
<evidence type="ECO:0000313" key="4">
    <source>
        <dbReference type="Proteomes" id="UP000030653"/>
    </source>
</evidence>
<feature type="compositionally biased region" description="Polar residues" evidence="1">
    <location>
        <begin position="31"/>
        <end position="41"/>
    </location>
</feature>
<organism evidence="3 4">
    <name type="scientific">Dacryopinax primogenitus (strain DJM 731)</name>
    <name type="common">Brown rot fungus</name>
    <dbReference type="NCBI Taxonomy" id="1858805"/>
    <lineage>
        <taxon>Eukaryota</taxon>
        <taxon>Fungi</taxon>
        <taxon>Dikarya</taxon>
        <taxon>Basidiomycota</taxon>
        <taxon>Agaricomycotina</taxon>
        <taxon>Dacrymycetes</taxon>
        <taxon>Dacrymycetales</taxon>
        <taxon>Dacrymycetaceae</taxon>
        <taxon>Dacryopinax</taxon>
    </lineage>
</organism>
<dbReference type="AlphaFoldDB" id="M5GBC8"/>
<feature type="chain" id="PRO_5004067729" evidence="2">
    <location>
        <begin position="23"/>
        <end position="276"/>
    </location>
</feature>
<dbReference type="OMA" id="WMEMVAR"/>
<keyword evidence="2" id="KW-0732">Signal</keyword>
<dbReference type="HOGENOM" id="CLU_1165780_0_0_1"/>
<name>M5GBC8_DACPD</name>
<protein>
    <submittedName>
        <fullName evidence="3">Uncharacterized protein</fullName>
    </submittedName>
</protein>
<evidence type="ECO:0000256" key="2">
    <source>
        <dbReference type="SAM" id="SignalP"/>
    </source>
</evidence>
<reference evidence="3 4" key="1">
    <citation type="journal article" date="2012" name="Science">
        <title>The Paleozoic origin of enzymatic lignin decomposition reconstructed from 31 fungal genomes.</title>
        <authorList>
            <person name="Floudas D."/>
            <person name="Binder M."/>
            <person name="Riley R."/>
            <person name="Barry K."/>
            <person name="Blanchette R.A."/>
            <person name="Henrissat B."/>
            <person name="Martinez A.T."/>
            <person name="Otillar R."/>
            <person name="Spatafora J.W."/>
            <person name="Yadav J.S."/>
            <person name="Aerts A."/>
            <person name="Benoit I."/>
            <person name="Boyd A."/>
            <person name="Carlson A."/>
            <person name="Copeland A."/>
            <person name="Coutinho P.M."/>
            <person name="de Vries R.P."/>
            <person name="Ferreira P."/>
            <person name="Findley K."/>
            <person name="Foster B."/>
            <person name="Gaskell J."/>
            <person name="Glotzer D."/>
            <person name="Gorecki P."/>
            <person name="Heitman J."/>
            <person name="Hesse C."/>
            <person name="Hori C."/>
            <person name="Igarashi K."/>
            <person name="Jurgens J.A."/>
            <person name="Kallen N."/>
            <person name="Kersten P."/>
            <person name="Kohler A."/>
            <person name="Kuees U."/>
            <person name="Kumar T.K.A."/>
            <person name="Kuo A."/>
            <person name="LaButti K."/>
            <person name="Larrondo L.F."/>
            <person name="Lindquist E."/>
            <person name="Ling A."/>
            <person name="Lombard V."/>
            <person name="Lucas S."/>
            <person name="Lundell T."/>
            <person name="Martin R."/>
            <person name="McLaughlin D.J."/>
            <person name="Morgenstern I."/>
            <person name="Morin E."/>
            <person name="Murat C."/>
            <person name="Nagy L.G."/>
            <person name="Nolan M."/>
            <person name="Ohm R.A."/>
            <person name="Patyshakuliyeva A."/>
            <person name="Rokas A."/>
            <person name="Ruiz-Duenas F.J."/>
            <person name="Sabat G."/>
            <person name="Salamov A."/>
            <person name="Samejima M."/>
            <person name="Schmutz J."/>
            <person name="Slot J.C."/>
            <person name="St John F."/>
            <person name="Stenlid J."/>
            <person name="Sun H."/>
            <person name="Sun S."/>
            <person name="Syed K."/>
            <person name="Tsang A."/>
            <person name="Wiebenga A."/>
            <person name="Young D."/>
            <person name="Pisabarro A."/>
            <person name="Eastwood D.C."/>
            <person name="Martin F."/>
            <person name="Cullen D."/>
            <person name="Grigoriev I.V."/>
            <person name="Hibbett D.S."/>
        </authorList>
    </citation>
    <scope>NUCLEOTIDE SEQUENCE [LARGE SCALE GENOMIC DNA]</scope>
    <source>
        <strain evidence="3 4">DJM-731 SS1</strain>
    </source>
</reference>
<dbReference type="Proteomes" id="UP000030653">
    <property type="component" value="Unassembled WGS sequence"/>
</dbReference>